<dbReference type="InterPro" id="IPR029058">
    <property type="entry name" value="AB_hydrolase_fold"/>
</dbReference>
<dbReference type="Pfam" id="PF13181">
    <property type="entry name" value="TPR_8"/>
    <property type="match status" value="1"/>
</dbReference>
<dbReference type="PROSITE" id="PS50005">
    <property type="entry name" value="TPR"/>
    <property type="match status" value="2"/>
</dbReference>
<dbReference type="InterPro" id="IPR050583">
    <property type="entry name" value="Mycobacterial_A85_antigen"/>
</dbReference>
<organism evidence="2 3">
    <name type="scientific">Tenacibaculum vairaonense</name>
    <dbReference type="NCBI Taxonomy" id="3137860"/>
    <lineage>
        <taxon>Bacteria</taxon>
        <taxon>Pseudomonadati</taxon>
        <taxon>Bacteroidota</taxon>
        <taxon>Flavobacteriia</taxon>
        <taxon>Flavobacteriales</taxon>
        <taxon>Flavobacteriaceae</taxon>
        <taxon>Tenacibaculum</taxon>
    </lineage>
</organism>
<dbReference type="Gene3D" id="3.40.50.1820">
    <property type="entry name" value="alpha/beta hydrolase"/>
    <property type="match status" value="1"/>
</dbReference>
<dbReference type="PANTHER" id="PTHR48098">
    <property type="entry name" value="ENTEROCHELIN ESTERASE-RELATED"/>
    <property type="match status" value="1"/>
</dbReference>
<proteinExistence type="predicted"/>
<gene>
    <name evidence="2" type="ORF">T190115A13A_20386</name>
</gene>
<dbReference type="InterPro" id="IPR019734">
    <property type="entry name" value="TPR_rpt"/>
</dbReference>
<dbReference type="PANTHER" id="PTHR48098:SF6">
    <property type="entry name" value="FERRI-BACILLIBACTIN ESTERASE BESA"/>
    <property type="match status" value="1"/>
</dbReference>
<reference evidence="2 3" key="1">
    <citation type="submission" date="2024-05" db="EMBL/GenBank/DDBJ databases">
        <authorList>
            <person name="Duchaud E."/>
        </authorList>
    </citation>
    <scope>NUCLEOTIDE SEQUENCE [LARGE SCALE GENOMIC DNA]</scope>
    <source>
        <strain evidence="2">Ena-SAMPLE-TAB-13-05-2024-13:56:06:370-140305</strain>
    </source>
</reference>
<keyword evidence="1" id="KW-0802">TPR repeat</keyword>
<evidence type="ECO:0000313" key="2">
    <source>
        <dbReference type="EMBL" id="CAL2107106.1"/>
    </source>
</evidence>
<dbReference type="SMART" id="SM00028">
    <property type="entry name" value="TPR"/>
    <property type="match status" value="2"/>
</dbReference>
<evidence type="ECO:0000256" key="1">
    <source>
        <dbReference type="PROSITE-ProRule" id="PRU00339"/>
    </source>
</evidence>
<dbReference type="Pfam" id="PF00756">
    <property type="entry name" value="Esterase"/>
    <property type="match status" value="1"/>
</dbReference>
<dbReference type="InterPro" id="IPR011990">
    <property type="entry name" value="TPR-like_helical_dom_sf"/>
</dbReference>
<dbReference type="Gene3D" id="1.25.40.10">
    <property type="entry name" value="Tetratricopeptide repeat domain"/>
    <property type="match status" value="1"/>
</dbReference>
<dbReference type="Proteomes" id="UP001497602">
    <property type="component" value="Unassembled WGS sequence"/>
</dbReference>
<sequence>MLVQPIYRYLVVVLFLFVIKITMSNCFSQELELTSSYLNEKRVVNIRLPDGYECSKATYPVIIVFDGELLSDYVTSLFKYNYDVYPPSIIVGVHQIKRDEELVSIEGKEDKNVNFSNFVNEELLSYIEKNYRTNAMYTLIGHSFGGVFTLNTLFKNKKIKYGIAISPTIWGVYKKSVWSKIEKQKQVDKQLFLGYGENENQGLKKGVKELGAFLEKNTGVNLKMKQFLEEDHNSSILIGIRKGLGFLYQNWEANLPENLWTKIEEEKKPDYFYDYFDTLSKKNGKQLIPSEEDYNTLGYYFLEEKQYSKAIAIFEKNTLLYPCSSNVYDSLAEAYLTEGDKKKALKYYKKALKTEQKNDKSPYLIEGFQKQISSLKKELK</sequence>
<dbReference type="EMBL" id="CAXJRC010000022">
    <property type="protein sequence ID" value="CAL2107106.1"/>
    <property type="molecule type" value="Genomic_DNA"/>
</dbReference>
<protein>
    <submittedName>
        <fullName evidence="2">TPR_REGION domain-containing protein</fullName>
    </submittedName>
</protein>
<accession>A0ABM9PN05</accession>
<feature type="repeat" description="TPR" evidence="1">
    <location>
        <begin position="325"/>
        <end position="358"/>
    </location>
</feature>
<evidence type="ECO:0000313" key="3">
    <source>
        <dbReference type="Proteomes" id="UP001497602"/>
    </source>
</evidence>
<dbReference type="PROSITE" id="PS50293">
    <property type="entry name" value="TPR_REGION"/>
    <property type="match status" value="1"/>
</dbReference>
<name>A0ABM9PN05_9FLAO</name>
<feature type="repeat" description="TPR" evidence="1">
    <location>
        <begin position="291"/>
        <end position="324"/>
    </location>
</feature>
<keyword evidence="3" id="KW-1185">Reference proteome</keyword>
<dbReference type="InterPro" id="IPR000801">
    <property type="entry name" value="Esterase-like"/>
</dbReference>
<dbReference type="SUPFAM" id="SSF48452">
    <property type="entry name" value="TPR-like"/>
    <property type="match status" value="1"/>
</dbReference>
<dbReference type="SUPFAM" id="SSF53474">
    <property type="entry name" value="alpha/beta-Hydrolases"/>
    <property type="match status" value="1"/>
</dbReference>
<comment type="caution">
    <text evidence="2">The sequence shown here is derived from an EMBL/GenBank/DDBJ whole genome shotgun (WGS) entry which is preliminary data.</text>
</comment>